<keyword evidence="3" id="KW-1185">Reference proteome</keyword>
<feature type="transmembrane region" description="Helical" evidence="1">
    <location>
        <begin position="37"/>
        <end position="58"/>
    </location>
</feature>
<keyword evidence="1" id="KW-1133">Transmembrane helix</keyword>
<feature type="transmembrane region" description="Helical" evidence="1">
    <location>
        <begin position="211"/>
        <end position="231"/>
    </location>
</feature>
<evidence type="ECO:0000256" key="1">
    <source>
        <dbReference type="SAM" id="Phobius"/>
    </source>
</evidence>
<organism evidence="2 3">
    <name type="scientific">Flavobacterium bernardetii</name>
    <dbReference type="NCBI Taxonomy" id="2813823"/>
    <lineage>
        <taxon>Bacteria</taxon>
        <taxon>Pseudomonadati</taxon>
        <taxon>Bacteroidota</taxon>
        <taxon>Flavobacteriia</taxon>
        <taxon>Flavobacteriales</taxon>
        <taxon>Flavobacteriaceae</taxon>
        <taxon>Flavobacterium</taxon>
    </lineage>
</organism>
<gene>
    <name evidence="2" type="ORF">H8R27_04980</name>
</gene>
<feature type="transmembrane region" description="Helical" evidence="1">
    <location>
        <begin position="125"/>
        <end position="142"/>
    </location>
</feature>
<protein>
    <recommendedName>
        <fullName evidence="4">Lysoplasmalogenase</fullName>
    </recommendedName>
</protein>
<dbReference type="Proteomes" id="UP000605990">
    <property type="component" value="Unassembled WGS sequence"/>
</dbReference>
<dbReference type="RefSeq" id="WP_166126688.1">
    <property type="nucleotide sequence ID" value="NZ_JAANOQ010000003.1"/>
</dbReference>
<feature type="transmembrane region" description="Helical" evidence="1">
    <location>
        <begin position="12"/>
        <end position="31"/>
    </location>
</feature>
<keyword evidence="1" id="KW-0812">Transmembrane</keyword>
<evidence type="ECO:0000313" key="2">
    <source>
        <dbReference type="EMBL" id="MBC5834235.1"/>
    </source>
</evidence>
<comment type="caution">
    <text evidence="2">The sequence shown here is derived from an EMBL/GenBank/DDBJ whole genome shotgun (WGS) entry which is preliminary data.</text>
</comment>
<accession>A0ABR7IWU3</accession>
<evidence type="ECO:0000313" key="3">
    <source>
        <dbReference type="Proteomes" id="UP000605990"/>
    </source>
</evidence>
<reference evidence="2 3" key="1">
    <citation type="submission" date="2020-08" db="EMBL/GenBank/DDBJ databases">
        <title>Description of novel Flavobacterium F-408 isolate.</title>
        <authorList>
            <person name="Saticioglu I.B."/>
            <person name="Duman M."/>
            <person name="Altun S."/>
        </authorList>
    </citation>
    <scope>NUCLEOTIDE SEQUENCE [LARGE SCALE GENOMIC DNA]</scope>
    <source>
        <strain evidence="2 3">F-408</strain>
    </source>
</reference>
<feature type="transmembrane region" description="Helical" evidence="1">
    <location>
        <begin position="154"/>
        <end position="172"/>
    </location>
</feature>
<feature type="transmembrane region" description="Helical" evidence="1">
    <location>
        <begin position="184"/>
        <end position="205"/>
    </location>
</feature>
<feature type="transmembrane region" description="Helical" evidence="1">
    <location>
        <begin position="65"/>
        <end position="83"/>
    </location>
</feature>
<sequence length="240" mass="28911">MKNNIQSLLKRDLEIIPLAAYFIFYFLYLLFDRILEMTDYAVLVKPIIIPIIAFLYLTNKNSKRTVLNILLLVLIFISDNSTLLEIRSFYVYATILYMLSVYILFYYGLTDIKYFYKNALYRKKLGIVLLTIFGIVLLYWFFTYKPIEKAAEKFIVFQYLIVFLLLFILSLFNFIQQKSKKTKYLFLTILCIFLSELCFSIHRYYNGHVVFKYLICLVEVPVYYFLLKYLLKRDKELIEQ</sequence>
<name>A0ABR7IWU3_9FLAO</name>
<feature type="transmembrane region" description="Helical" evidence="1">
    <location>
        <begin position="89"/>
        <end position="109"/>
    </location>
</feature>
<proteinExistence type="predicted"/>
<evidence type="ECO:0008006" key="4">
    <source>
        <dbReference type="Google" id="ProtNLM"/>
    </source>
</evidence>
<dbReference type="EMBL" id="JACRUN010000002">
    <property type="protein sequence ID" value="MBC5834235.1"/>
    <property type="molecule type" value="Genomic_DNA"/>
</dbReference>
<keyword evidence="1" id="KW-0472">Membrane</keyword>